<dbReference type="Proteomes" id="UP000281553">
    <property type="component" value="Unassembled WGS sequence"/>
</dbReference>
<name>A0A3P7QTL1_DIBLA</name>
<evidence type="ECO:0000313" key="1">
    <source>
        <dbReference type="EMBL" id="VDN35172.1"/>
    </source>
</evidence>
<accession>A0A3P7QTL1</accession>
<organism evidence="1 2">
    <name type="scientific">Dibothriocephalus latus</name>
    <name type="common">Fish tapeworm</name>
    <name type="synonym">Diphyllobothrium latum</name>
    <dbReference type="NCBI Taxonomy" id="60516"/>
    <lineage>
        <taxon>Eukaryota</taxon>
        <taxon>Metazoa</taxon>
        <taxon>Spiralia</taxon>
        <taxon>Lophotrochozoa</taxon>
        <taxon>Platyhelminthes</taxon>
        <taxon>Cestoda</taxon>
        <taxon>Eucestoda</taxon>
        <taxon>Diphyllobothriidea</taxon>
        <taxon>Diphyllobothriidae</taxon>
        <taxon>Dibothriocephalus</taxon>
    </lineage>
</organism>
<proteinExistence type="predicted"/>
<keyword evidence="2" id="KW-1185">Reference proteome</keyword>
<dbReference type="EMBL" id="UYRU01086606">
    <property type="protein sequence ID" value="VDN35172.1"/>
    <property type="molecule type" value="Genomic_DNA"/>
</dbReference>
<sequence length="48" mass="5460">MINGGMTEETRHTLSLVELVPPPMQDYKMPFPIKGSVFDYQLTFTVSL</sequence>
<gene>
    <name evidence="1" type="ORF">DILT_LOCUS16706</name>
</gene>
<reference evidence="1 2" key="1">
    <citation type="submission" date="2018-11" db="EMBL/GenBank/DDBJ databases">
        <authorList>
            <consortium name="Pathogen Informatics"/>
        </authorList>
    </citation>
    <scope>NUCLEOTIDE SEQUENCE [LARGE SCALE GENOMIC DNA]</scope>
</reference>
<evidence type="ECO:0000313" key="2">
    <source>
        <dbReference type="Proteomes" id="UP000281553"/>
    </source>
</evidence>
<dbReference type="AlphaFoldDB" id="A0A3P7QTL1"/>
<protein>
    <submittedName>
        <fullName evidence="1">Uncharacterized protein</fullName>
    </submittedName>
</protein>